<keyword evidence="1" id="KW-0812">Transmembrane</keyword>
<evidence type="ECO:0000256" key="1">
    <source>
        <dbReference type="SAM" id="Phobius"/>
    </source>
</evidence>
<proteinExistence type="predicted"/>
<feature type="transmembrane region" description="Helical" evidence="1">
    <location>
        <begin position="12"/>
        <end position="29"/>
    </location>
</feature>
<name>A0ABP5VV35_9ACTN</name>
<keyword evidence="1" id="KW-0472">Membrane</keyword>
<evidence type="ECO:0000313" key="3">
    <source>
        <dbReference type="Proteomes" id="UP001499986"/>
    </source>
</evidence>
<accession>A0ABP5VV35</accession>
<feature type="transmembrane region" description="Helical" evidence="1">
    <location>
        <begin position="59"/>
        <end position="80"/>
    </location>
</feature>
<gene>
    <name evidence="2" type="ORF">GCM10010255_51910</name>
</gene>
<keyword evidence="1" id="KW-1133">Transmembrane helix</keyword>
<organism evidence="2 3">
    <name type="scientific">Streptomyces coeruleofuscus</name>
    <dbReference type="NCBI Taxonomy" id="66879"/>
    <lineage>
        <taxon>Bacteria</taxon>
        <taxon>Bacillati</taxon>
        <taxon>Actinomycetota</taxon>
        <taxon>Actinomycetes</taxon>
        <taxon>Kitasatosporales</taxon>
        <taxon>Streptomycetaceae</taxon>
        <taxon>Streptomyces</taxon>
    </lineage>
</organism>
<keyword evidence="3" id="KW-1185">Reference proteome</keyword>
<dbReference type="EMBL" id="BAAASE010000006">
    <property type="protein sequence ID" value="GAA2409376.1"/>
    <property type="molecule type" value="Genomic_DNA"/>
</dbReference>
<comment type="caution">
    <text evidence="2">The sequence shown here is derived from an EMBL/GenBank/DDBJ whole genome shotgun (WGS) entry which is preliminary data.</text>
</comment>
<evidence type="ECO:0000313" key="2">
    <source>
        <dbReference type="EMBL" id="GAA2409376.1"/>
    </source>
</evidence>
<sequence>MNAWEHRSGASAPAVTLITSFFAIAGIVVRNRRAEGARVSWARPRAHIRSPLKEHPVELFFEILLVLVAVGVLAFAGLTVKKLYQGQR</sequence>
<protein>
    <submittedName>
        <fullName evidence="2">Uncharacterized protein</fullName>
    </submittedName>
</protein>
<reference evidence="3" key="1">
    <citation type="journal article" date="2019" name="Int. J. Syst. Evol. Microbiol.">
        <title>The Global Catalogue of Microorganisms (GCM) 10K type strain sequencing project: providing services to taxonomists for standard genome sequencing and annotation.</title>
        <authorList>
            <consortium name="The Broad Institute Genomics Platform"/>
            <consortium name="The Broad Institute Genome Sequencing Center for Infectious Disease"/>
            <person name="Wu L."/>
            <person name="Ma J."/>
        </authorList>
    </citation>
    <scope>NUCLEOTIDE SEQUENCE [LARGE SCALE GENOMIC DNA]</scope>
    <source>
        <strain evidence="3">JCM 4358</strain>
    </source>
</reference>
<dbReference type="Proteomes" id="UP001499986">
    <property type="component" value="Unassembled WGS sequence"/>
</dbReference>